<dbReference type="Proteomes" id="UP000820818">
    <property type="component" value="Linkage Group LG6"/>
</dbReference>
<name>A0AAD5PR72_9CRUS</name>
<dbReference type="PANTHER" id="PTHR47526:SF3">
    <property type="entry name" value="PHD-TYPE DOMAIN-CONTAINING PROTEIN"/>
    <property type="match status" value="1"/>
</dbReference>
<reference evidence="1 2" key="1">
    <citation type="submission" date="2022-05" db="EMBL/GenBank/DDBJ databases">
        <title>A multi-omics perspective on studying reproductive biology in Daphnia sinensis.</title>
        <authorList>
            <person name="Jia J."/>
        </authorList>
    </citation>
    <scope>NUCLEOTIDE SEQUENCE [LARGE SCALE GENOMIC DNA]</scope>
    <source>
        <strain evidence="1 2">WSL</strain>
    </source>
</reference>
<comment type="caution">
    <text evidence="1">The sequence shown here is derived from an EMBL/GenBank/DDBJ whole genome shotgun (WGS) entry which is preliminary data.</text>
</comment>
<proteinExistence type="predicted"/>
<protein>
    <recommendedName>
        <fullName evidence="3">SWIM-type domain-containing protein</fullName>
    </recommendedName>
</protein>
<sequence length="222" mass="25039">MSSEDAEDLLHDSVIELFDLSDYSSTLPNDAKERYVAKLNEVQCDCPYVIENEYWTSSTQELETILPSVEFGDVWNYLVYRKQFYTGNDMNNYKSCKSYEIIFGDGLFFEFKALKLTNNNFLAKAKVHHSMAFSLPPLRPWVAFNPAGGVITAHCDCIAGLGECCSHVGAIIFGALVVNAQKTTLTVTDQPMKWLRKSVKPVTYSYLYCVNTVTNFIVSLNS</sequence>
<organism evidence="1 2">
    <name type="scientific">Daphnia sinensis</name>
    <dbReference type="NCBI Taxonomy" id="1820382"/>
    <lineage>
        <taxon>Eukaryota</taxon>
        <taxon>Metazoa</taxon>
        <taxon>Ecdysozoa</taxon>
        <taxon>Arthropoda</taxon>
        <taxon>Crustacea</taxon>
        <taxon>Branchiopoda</taxon>
        <taxon>Diplostraca</taxon>
        <taxon>Cladocera</taxon>
        <taxon>Anomopoda</taxon>
        <taxon>Daphniidae</taxon>
        <taxon>Daphnia</taxon>
        <taxon>Daphnia similis group</taxon>
    </lineage>
</organism>
<dbReference type="PANTHER" id="PTHR47526">
    <property type="entry name" value="ATP-DEPENDENT DNA HELICASE"/>
    <property type="match status" value="1"/>
</dbReference>
<gene>
    <name evidence="1" type="ORF">GHT06_016653</name>
</gene>
<keyword evidence="2" id="KW-1185">Reference proteome</keyword>
<evidence type="ECO:0000313" key="1">
    <source>
        <dbReference type="EMBL" id="KAI9556861.1"/>
    </source>
</evidence>
<accession>A0AAD5PR72</accession>
<dbReference type="EMBL" id="WJBH02000006">
    <property type="protein sequence ID" value="KAI9556861.1"/>
    <property type="molecule type" value="Genomic_DNA"/>
</dbReference>
<dbReference type="AlphaFoldDB" id="A0AAD5PR72"/>
<evidence type="ECO:0000313" key="2">
    <source>
        <dbReference type="Proteomes" id="UP000820818"/>
    </source>
</evidence>
<evidence type="ECO:0008006" key="3">
    <source>
        <dbReference type="Google" id="ProtNLM"/>
    </source>
</evidence>